<comment type="similarity">
    <text evidence="3">Belongs to the CENP-I/CTF3 family.</text>
</comment>
<keyword evidence="9" id="KW-1185">Reference proteome</keyword>
<keyword evidence="6" id="KW-0137">Centromere</keyword>
<dbReference type="EMBL" id="KZ819199">
    <property type="protein sequence ID" value="PWY98276.1"/>
    <property type="molecule type" value="Genomic_DNA"/>
</dbReference>
<dbReference type="OrthoDB" id="378564at2759"/>
<dbReference type="PANTHER" id="PTHR48208:SF2">
    <property type="entry name" value="CENTROMERE PROTEIN I"/>
    <property type="match status" value="1"/>
</dbReference>
<evidence type="ECO:0000256" key="5">
    <source>
        <dbReference type="ARBA" id="ARBA00023242"/>
    </source>
</evidence>
<feature type="compositionally biased region" description="Acidic residues" evidence="7">
    <location>
        <begin position="335"/>
        <end position="344"/>
    </location>
</feature>
<dbReference type="AlphaFoldDB" id="A0A317XIZ3"/>
<evidence type="ECO:0000256" key="7">
    <source>
        <dbReference type="SAM" id="MobiDB-lite"/>
    </source>
</evidence>
<dbReference type="GO" id="GO:0034080">
    <property type="term" value="P:CENP-A containing chromatin assembly"/>
    <property type="evidence" value="ECO:0007669"/>
    <property type="project" value="TreeGrafter"/>
</dbReference>
<keyword evidence="4" id="KW-0158">Chromosome</keyword>
<evidence type="ECO:0000256" key="6">
    <source>
        <dbReference type="ARBA" id="ARBA00023328"/>
    </source>
</evidence>
<evidence type="ECO:0000256" key="2">
    <source>
        <dbReference type="ARBA" id="ARBA00004584"/>
    </source>
</evidence>
<dbReference type="GO" id="GO:0005634">
    <property type="term" value="C:nucleus"/>
    <property type="evidence" value="ECO:0007669"/>
    <property type="project" value="UniProtKB-SubCell"/>
</dbReference>
<sequence length="954" mass="102516">MPARITSSQAAAGDRIITSLEQALAAPTTSSLSNSDLLSSVLSSLHRHARLFGFASKQCDHLVQLALRGRLVSSSASGPSVLKRKAPKTSASLSILRCIVPAPRAKIGREAVLDILACLGPSPGTDVAKQAGMPMEVDTDEGSSLGPPRLKVDSKVQAAALKLLCVLFESPSLPLSMAADLYTDEESQIERAAHYSAVVGNLPSTYLSTAARTVLDKSYAILFHYIDYQTIRPHLCYLLCRLTKRRHVRHYRITKLVALRASSAPETGLSALLSMFANFYPDLLFPELLGGAGSTGAVMGTGAVAGLKYPDSAWLARVLHTHARVARRNAGQTVESDEEQEDDSTAAGSGGRARGRPAKKAKLEAGQGDADGSSATVAATAASIAIPNLVTIQPLNSAQKAFGTSPSLVTEFSSLRHLAHSLDRLVLPSQVAAMLGSSFGARMMRIAVLAGATITNEDSLSQSVTRGKRDREAEQDLCWSRLSDWLESVLADELGALHGRASTSLKVPSNQASFNRLSGLLRRARQVFELADQMPARFERLLSAIFASLASVATDTRSSATKQETSAQLAVQDPEWTAKHDQLTLEALKFVSLIKPAEFDELDSAFLEPLQKIAFSSKVDLATSAKIIESLCAMLGNWGVREWLKIGKQLDSKTNHRWGITYMDPNVDYTSTIASTAERVHDLASKLLGQFPNTVALEHATLTLYEVLFTTLAGLHGITQLSPAPFYAFSLHSGSIMPLSRLCGLVQDLRSVFEQFDIDPLPKPHLEDGLENDVAQARAEFCAESNLAGLNSNVTLLANLIWMGKLVRGPNVPGCLMPGLSDGALDELTDRADLLNQKLSTIALTSQSVALANLSERFANLFCQSRSGGNGKSGGTQEEDWIRGPIGAKTLKSAKKSGIPANWTHTDFRAHFLDWLDRQGASGIYRLLQAILVSVGNQLTQIRSSQPTTTAMTS</sequence>
<keyword evidence="5" id="KW-0539">Nucleus</keyword>
<accession>A0A317XIZ3</accession>
<evidence type="ECO:0008006" key="10">
    <source>
        <dbReference type="Google" id="ProtNLM"/>
    </source>
</evidence>
<evidence type="ECO:0000313" key="9">
    <source>
        <dbReference type="Proteomes" id="UP000246740"/>
    </source>
</evidence>
<dbReference type="InParanoid" id="A0A317XIZ3"/>
<proteinExistence type="inferred from homology"/>
<dbReference type="PANTHER" id="PTHR48208">
    <property type="entry name" value="CENTROMERE PROTEIN I"/>
    <property type="match status" value="1"/>
</dbReference>
<evidence type="ECO:0000313" key="8">
    <source>
        <dbReference type="EMBL" id="PWY98276.1"/>
    </source>
</evidence>
<reference evidence="8 9" key="1">
    <citation type="journal article" date="2018" name="Mol. Biol. Evol.">
        <title>Broad Genomic Sampling Reveals a Smut Pathogenic Ancestry of the Fungal Clade Ustilaginomycotina.</title>
        <authorList>
            <person name="Kijpornyongpan T."/>
            <person name="Mondo S.J."/>
            <person name="Barry K."/>
            <person name="Sandor L."/>
            <person name="Lee J."/>
            <person name="Lipzen A."/>
            <person name="Pangilinan J."/>
            <person name="LaButti K."/>
            <person name="Hainaut M."/>
            <person name="Henrissat B."/>
            <person name="Grigoriev I.V."/>
            <person name="Spatafora J.W."/>
            <person name="Aime M.C."/>
        </authorList>
    </citation>
    <scope>NUCLEOTIDE SEQUENCE [LARGE SCALE GENOMIC DNA]</scope>
    <source>
        <strain evidence="8 9">MCA 3645</strain>
    </source>
</reference>
<dbReference type="GO" id="GO:0000939">
    <property type="term" value="C:inner kinetochore"/>
    <property type="evidence" value="ECO:0007669"/>
    <property type="project" value="TreeGrafter"/>
</dbReference>
<evidence type="ECO:0000256" key="3">
    <source>
        <dbReference type="ARBA" id="ARBA00005470"/>
    </source>
</evidence>
<dbReference type="GO" id="GO:0000070">
    <property type="term" value="P:mitotic sister chromatid segregation"/>
    <property type="evidence" value="ECO:0007669"/>
    <property type="project" value="TreeGrafter"/>
</dbReference>
<comment type="subcellular location">
    <subcellularLocation>
        <location evidence="2">Chromosome</location>
        <location evidence="2">Centromere</location>
    </subcellularLocation>
    <subcellularLocation>
        <location evidence="1">Nucleus</location>
    </subcellularLocation>
</comment>
<evidence type="ECO:0000256" key="4">
    <source>
        <dbReference type="ARBA" id="ARBA00022454"/>
    </source>
</evidence>
<name>A0A317XIZ3_9BASI</name>
<gene>
    <name evidence="8" type="ORF">BCV70DRAFT_36486</name>
</gene>
<dbReference type="Proteomes" id="UP000246740">
    <property type="component" value="Unassembled WGS sequence"/>
</dbReference>
<feature type="region of interest" description="Disordered" evidence="7">
    <location>
        <begin position="327"/>
        <end position="372"/>
    </location>
</feature>
<dbReference type="STRING" id="1882483.A0A317XIZ3"/>
<evidence type="ECO:0000256" key="1">
    <source>
        <dbReference type="ARBA" id="ARBA00004123"/>
    </source>
</evidence>
<dbReference type="InterPro" id="IPR012485">
    <property type="entry name" value="CENP-I"/>
</dbReference>
<protein>
    <recommendedName>
        <fullName evidence="10">Mis6-domain-containing protein</fullName>
    </recommendedName>
</protein>
<organism evidence="8 9">
    <name type="scientific">Testicularia cyperi</name>
    <dbReference type="NCBI Taxonomy" id="1882483"/>
    <lineage>
        <taxon>Eukaryota</taxon>
        <taxon>Fungi</taxon>
        <taxon>Dikarya</taxon>
        <taxon>Basidiomycota</taxon>
        <taxon>Ustilaginomycotina</taxon>
        <taxon>Ustilaginomycetes</taxon>
        <taxon>Ustilaginales</taxon>
        <taxon>Anthracoideaceae</taxon>
        <taxon>Testicularia</taxon>
    </lineage>
</organism>
<dbReference type="Pfam" id="PF07778">
    <property type="entry name" value="CENP-I"/>
    <property type="match status" value="1"/>
</dbReference>